<dbReference type="InterPro" id="IPR043519">
    <property type="entry name" value="NT_sf"/>
</dbReference>
<gene>
    <name evidence="2" type="ORF">AUK15_02820</name>
</gene>
<dbReference type="AlphaFoldDB" id="A0A1J5GCM5"/>
<dbReference type="GO" id="GO:0015969">
    <property type="term" value="P:guanosine tetraphosphate metabolic process"/>
    <property type="evidence" value="ECO:0007669"/>
    <property type="project" value="InterPro"/>
</dbReference>
<comment type="caution">
    <text evidence="2">The sequence shown here is derived from an EMBL/GenBank/DDBJ whole genome shotgun (WGS) entry which is preliminary data.</text>
</comment>
<dbReference type="EMBL" id="MNYX01000065">
    <property type="protein sequence ID" value="OIP64888.1"/>
    <property type="molecule type" value="Genomic_DNA"/>
</dbReference>
<dbReference type="PANTHER" id="PTHR41773">
    <property type="entry name" value="GTP PYROPHOSPHATASE-RELATED"/>
    <property type="match status" value="1"/>
</dbReference>
<dbReference type="SMART" id="SM00954">
    <property type="entry name" value="RelA_SpoT"/>
    <property type="match status" value="1"/>
</dbReference>
<sequence>MDSKFTHTAELIRREIEGILLRVGLLCRVFGRGKSNHSLESKLSKEPGKYSLGTKLIQDAIGIRVALYFSEDVSIVQELLASKFELLDADSTIDSPTTDQFTVSRHNLIFKIPSDYFNEMRRAVSTNPIDTTFELQIRSILSEGWHEVDHDLRYKSKSNWDGQDDLSRALNGIMATLETSEWSMRKIFDDLAYRHYKKGNWPAMLHCKVRMRAAPHLSDTLVKLMDQNEELAKDIHRINRNKVIHWFAHTPFRIPVNLDNIVYVWNEIGPKNLLVHSAAPELILQAVAEMSPISKYRI</sequence>
<evidence type="ECO:0000259" key="1">
    <source>
        <dbReference type="SMART" id="SM00954"/>
    </source>
</evidence>
<name>A0A1J5GCM5_9BACT</name>
<feature type="domain" description="RelA/SpoT" evidence="1">
    <location>
        <begin position="31"/>
        <end position="160"/>
    </location>
</feature>
<evidence type="ECO:0000313" key="2">
    <source>
        <dbReference type="EMBL" id="OIP64888.1"/>
    </source>
</evidence>
<dbReference type="Proteomes" id="UP000182059">
    <property type="component" value="Unassembled WGS sequence"/>
</dbReference>
<reference evidence="2 3" key="1">
    <citation type="journal article" date="2016" name="Environ. Microbiol.">
        <title>Genomic resolution of a cold subsurface aquifer community provides metabolic insights for novel microbes adapted to high CO concentrations.</title>
        <authorList>
            <person name="Probst A.J."/>
            <person name="Castelle C.J."/>
            <person name="Singh A."/>
            <person name="Brown C.T."/>
            <person name="Anantharaman K."/>
            <person name="Sharon I."/>
            <person name="Hug L.A."/>
            <person name="Burstein D."/>
            <person name="Emerson J.B."/>
            <person name="Thomas B.C."/>
            <person name="Banfield J.F."/>
        </authorList>
    </citation>
    <scope>NUCLEOTIDE SEQUENCE [LARGE SCALE GENOMIC DNA]</scope>
    <source>
        <strain evidence="2">CG2_30_43_9</strain>
    </source>
</reference>
<dbReference type="CDD" id="cd05399">
    <property type="entry name" value="NT_Rel-Spo_like"/>
    <property type="match status" value="1"/>
</dbReference>
<organism evidence="2 3">
    <name type="scientific">Candidatus Nomurabacteria bacterium CG2_30_43_9</name>
    <dbReference type="NCBI Taxonomy" id="1805283"/>
    <lineage>
        <taxon>Bacteria</taxon>
        <taxon>Candidatus Nomuraibacteriota</taxon>
    </lineage>
</organism>
<dbReference type="Gene3D" id="3.30.460.10">
    <property type="entry name" value="Beta Polymerase, domain 2"/>
    <property type="match status" value="1"/>
</dbReference>
<evidence type="ECO:0000313" key="3">
    <source>
        <dbReference type="Proteomes" id="UP000182059"/>
    </source>
</evidence>
<proteinExistence type="predicted"/>
<dbReference type="SUPFAM" id="SSF81301">
    <property type="entry name" value="Nucleotidyltransferase"/>
    <property type="match status" value="1"/>
</dbReference>
<dbReference type="InterPro" id="IPR007685">
    <property type="entry name" value="RelA_SpoT"/>
</dbReference>
<dbReference type="Pfam" id="PF04607">
    <property type="entry name" value="RelA_SpoT"/>
    <property type="match status" value="1"/>
</dbReference>
<dbReference type="PANTHER" id="PTHR41773:SF1">
    <property type="entry name" value="RELA_SPOT DOMAIN-CONTAINING PROTEIN"/>
    <property type="match status" value="1"/>
</dbReference>
<accession>A0A1J5GCM5</accession>
<protein>
    <recommendedName>
        <fullName evidence="1">RelA/SpoT domain-containing protein</fullName>
    </recommendedName>
</protein>